<feature type="non-terminal residue" evidence="2">
    <location>
        <position position="386"/>
    </location>
</feature>
<organism evidence="2 3">
    <name type="scientific">Rotaria magnacalcarata</name>
    <dbReference type="NCBI Taxonomy" id="392030"/>
    <lineage>
        <taxon>Eukaryota</taxon>
        <taxon>Metazoa</taxon>
        <taxon>Spiralia</taxon>
        <taxon>Gnathifera</taxon>
        <taxon>Rotifera</taxon>
        <taxon>Eurotatoria</taxon>
        <taxon>Bdelloidea</taxon>
        <taxon>Philodinida</taxon>
        <taxon>Philodinidae</taxon>
        <taxon>Rotaria</taxon>
    </lineage>
</organism>
<sequence>MSSKQLSSPPPTQPRRSYENAHRTKHHEQMDIRYNSHTASGREAPSPYYHYPAVTNRSHYSNHGNFAYTSSAQGVYHQAPPVKMTPPPLPVHSRHNRQIDSRDQSHYSQQRYLSRSASDDYFITNYHDSNHRNGNISPSTGLGTWGLNSADYNLTSNANLIRRYPSPLSQYGLGSGLTKQKKSYIVVPHLNKLLSPPVSNSIGGSYLIPPRRIAPFYYPNSHYAYRDGVNTLSSQRFHREPYDYLFVRHNEAFANRYIDDFIGRNIEDKLIPDILLEAITELDAEQKQHDKFYRSDIHRYNAELTSRMNREELDENLLSDQWVREFDYQRGFVPRSNFDSNISSLRSLNAKQDTYVRTTNQLRYHDLPTNLQGDLFANMNQELIDY</sequence>
<dbReference type="EMBL" id="CAJNOV010015649">
    <property type="protein sequence ID" value="CAF1577704.1"/>
    <property type="molecule type" value="Genomic_DNA"/>
</dbReference>
<evidence type="ECO:0000313" key="2">
    <source>
        <dbReference type="EMBL" id="CAF1577704.1"/>
    </source>
</evidence>
<feature type="non-terminal residue" evidence="2">
    <location>
        <position position="1"/>
    </location>
</feature>
<name>A0A815Z3L1_9BILA</name>
<evidence type="ECO:0000256" key="1">
    <source>
        <dbReference type="SAM" id="MobiDB-lite"/>
    </source>
</evidence>
<feature type="region of interest" description="Disordered" evidence="1">
    <location>
        <begin position="84"/>
        <end position="107"/>
    </location>
</feature>
<accession>A0A815Z3L1</accession>
<protein>
    <submittedName>
        <fullName evidence="2">Uncharacterized protein</fullName>
    </submittedName>
</protein>
<comment type="caution">
    <text evidence="2">The sequence shown here is derived from an EMBL/GenBank/DDBJ whole genome shotgun (WGS) entry which is preliminary data.</text>
</comment>
<gene>
    <name evidence="2" type="ORF">CJN711_LOCUS32642</name>
</gene>
<proteinExistence type="predicted"/>
<dbReference type="AlphaFoldDB" id="A0A815Z3L1"/>
<evidence type="ECO:0000313" key="3">
    <source>
        <dbReference type="Proteomes" id="UP000663855"/>
    </source>
</evidence>
<feature type="region of interest" description="Disordered" evidence="1">
    <location>
        <begin position="1"/>
        <end position="30"/>
    </location>
</feature>
<feature type="compositionally biased region" description="Basic and acidic residues" evidence="1">
    <location>
        <begin position="16"/>
        <end position="30"/>
    </location>
</feature>
<dbReference type="Proteomes" id="UP000663855">
    <property type="component" value="Unassembled WGS sequence"/>
</dbReference>
<reference evidence="2" key="1">
    <citation type="submission" date="2021-02" db="EMBL/GenBank/DDBJ databases">
        <authorList>
            <person name="Nowell W R."/>
        </authorList>
    </citation>
    <scope>NUCLEOTIDE SEQUENCE</scope>
</reference>